<dbReference type="NCBIfam" id="NF047430">
    <property type="entry name" value="ribo_bS22"/>
    <property type="match status" value="1"/>
</dbReference>
<evidence type="ECO:0000259" key="2">
    <source>
        <dbReference type="SMART" id="SM01155"/>
    </source>
</evidence>
<dbReference type="EMBL" id="UOEK01000543">
    <property type="protein sequence ID" value="VAW09264.1"/>
    <property type="molecule type" value="Genomic_DNA"/>
</dbReference>
<sequence length="29" mass="3693">MGSLIKKRRKKMSKHKYRKRLKANRHKRK</sequence>
<proteinExistence type="predicted"/>
<protein>
    <recommendedName>
        <fullName evidence="2">Ribosomal protein mS38 C-terminal domain-containing protein</fullName>
    </recommendedName>
</protein>
<accession>A0A3B0TKW0</accession>
<dbReference type="Pfam" id="PF08213">
    <property type="entry name" value="COX24_C"/>
    <property type="match status" value="1"/>
</dbReference>
<evidence type="ECO:0000313" key="3">
    <source>
        <dbReference type="EMBL" id="VAW09264.1"/>
    </source>
</evidence>
<reference evidence="3" key="1">
    <citation type="submission" date="2018-06" db="EMBL/GenBank/DDBJ databases">
        <authorList>
            <person name="Zhirakovskaya E."/>
        </authorList>
    </citation>
    <scope>NUCLEOTIDE SEQUENCE</scope>
</reference>
<organism evidence="3">
    <name type="scientific">hydrothermal vent metagenome</name>
    <dbReference type="NCBI Taxonomy" id="652676"/>
    <lineage>
        <taxon>unclassified sequences</taxon>
        <taxon>metagenomes</taxon>
        <taxon>ecological metagenomes</taxon>
    </lineage>
</organism>
<feature type="domain" description="Ribosomal protein mS38 C-terminal" evidence="2">
    <location>
        <begin position="1"/>
        <end position="29"/>
    </location>
</feature>
<name>A0A3B0TKW0_9ZZZZ</name>
<dbReference type="SMART" id="SM01155">
    <property type="entry name" value="DUF1713"/>
    <property type="match status" value="1"/>
</dbReference>
<gene>
    <name evidence="3" type="ORF">MNBD_ACTINO02-1673</name>
</gene>
<evidence type="ECO:0000256" key="1">
    <source>
        <dbReference type="SAM" id="MobiDB-lite"/>
    </source>
</evidence>
<feature type="region of interest" description="Disordered" evidence="1">
    <location>
        <begin position="1"/>
        <end position="29"/>
    </location>
</feature>
<dbReference type="AlphaFoldDB" id="A0A3B0TKW0"/>
<dbReference type="InterPro" id="IPR013177">
    <property type="entry name" value="Ribosomal_mS38_C"/>
</dbReference>